<gene>
    <name evidence="2" type="ORF">AWB80_08231</name>
</gene>
<dbReference type="AlphaFoldDB" id="A0A158E584"/>
<proteinExistence type="predicted"/>
<dbReference type="EMBL" id="FCOE02000071">
    <property type="protein sequence ID" value="SAL01890.1"/>
    <property type="molecule type" value="Genomic_DNA"/>
</dbReference>
<evidence type="ECO:0000256" key="1">
    <source>
        <dbReference type="SAM" id="MobiDB-lite"/>
    </source>
</evidence>
<dbReference type="AntiFam" id="ANF00178">
    <property type="entry name" value="Shadow ORF (opposite dhbF)"/>
</dbReference>
<reference evidence="2" key="1">
    <citation type="submission" date="2016-01" db="EMBL/GenBank/DDBJ databases">
        <authorList>
            <person name="Peeters C."/>
        </authorList>
    </citation>
    <scope>NUCLEOTIDE SEQUENCE [LARGE SCALE GENOMIC DNA]</scope>
    <source>
        <strain evidence="2">LMG 29323</strain>
    </source>
</reference>
<evidence type="ECO:0000313" key="2">
    <source>
        <dbReference type="EMBL" id="SAL01890.1"/>
    </source>
</evidence>
<comment type="caution">
    <text evidence="2">The sequence shown here is derived from an EMBL/GenBank/DDBJ whole genome shotgun (WGS) entry which is preliminary data.</text>
</comment>
<dbReference type="Proteomes" id="UP000054911">
    <property type="component" value="Unassembled WGS sequence"/>
</dbReference>
<sequence length="375" mass="43392">MQQCDGAAVGHLRGVARGGQLRVERHPRRARLETGEHAEDHLHTARRMNGNARFRSATRRDETGRERVRCGVQFGIRNRACFVAHGHALGMPRDAASPEREHIARLFVIRINVRHRAVGHIDERFGDTAQHGFEAPSEGIVEYGVVIGERAFDARCAIDEVQREIEVRGVVREHVQARRKRRERIERKRALLRELHLKQRIVGPRAIRQQRGDEPVVRHVLMLVRGEHRFLRRGHKRAQRRIVFDDHAQHLHVDEIADDRLRLFVPAARHRRADADIALAARLAQRRAEDRQHHHEKRRLLFARALRKACRKRGRQTEDERSLRAGRSMAALEETRDSRRIAMRAQGFAPVADLPVDLGVIDRRVLPCGKVRVLR</sequence>
<name>A0A158E584_9BURK</name>
<keyword evidence="3" id="KW-1185">Reference proteome</keyword>
<protein>
    <submittedName>
        <fullName evidence="2">Uncharacterized protein</fullName>
    </submittedName>
</protein>
<evidence type="ECO:0000313" key="3">
    <source>
        <dbReference type="Proteomes" id="UP000054911"/>
    </source>
</evidence>
<accession>A0A158E584</accession>
<organism evidence="2 3">
    <name type="scientific">Caballeronia pedi</name>
    <dbReference type="NCBI Taxonomy" id="1777141"/>
    <lineage>
        <taxon>Bacteria</taxon>
        <taxon>Pseudomonadati</taxon>
        <taxon>Pseudomonadota</taxon>
        <taxon>Betaproteobacteria</taxon>
        <taxon>Burkholderiales</taxon>
        <taxon>Burkholderiaceae</taxon>
        <taxon>Caballeronia</taxon>
    </lineage>
</organism>
<feature type="region of interest" description="Disordered" evidence="1">
    <location>
        <begin position="39"/>
        <end position="62"/>
    </location>
</feature>